<sequence>MRVSNVGMEAILDYMTTDFRLRLSGSNPRFRQIEKRCPLHIKTLQLKEKGFNIDGTEFRVGIYRQYSPGIKPPGDISRLNSIGGLQYDTGIFVTDLKKACYEVQYRAKLDKGPSEKEMREKFAMEQRLGEILEHEKKELNKEKAELRAKIRTINEKEAMSNLQFKEYLILSITNPKTPTIWVSVPYTYPIEEAWRRLMEKVFTGRALQVDKLVVNPKFKNPVKNLKLNVQHLDLEKWMEFRDVKDLISKESLPLETVKVHVSIYERHPIFDTAKFLNLIMENRLLPEGMFPNSRIHFNCGERAGTPVRIALDYAEDPEIERHFTFSIEREDDWKRILNKFGTDRLKMQWEMIKDDESIQMHFTYEDESGALLDFTFERFPESFNPDGSLKSGSYSHIRMIIKPN</sequence>
<comment type="caution">
    <text evidence="2">The sequence shown here is derived from an EMBL/GenBank/DDBJ whole genome shotgun (WGS) entry which is preliminary data.</text>
</comment>
<evidence type="ECO:0008006" key="4">
    <source>
        <dbReference type="Google" id="ProtNLM"/>
    </source>
</evidence>
<dbReference type="AlphaFoldDB" id="A0A2G5VCS4"/>
<reference evidence="3" key="1">
    <citation type="submission" date="2017-10" db="EMBL/GenBank/DDBJ databases">
        <title>Rapid genome shrinkage in a self-fertile nematode reveals novel sperm competition proteins.</title>
        <authorList>
            <person name="Yin D."/>
            <person name="Schwarz E.M."/>
            <person name="Thomas C.G."/>
            <person name="Felde R.L."/>
            <person name="Korf I.F."/>
            <person name="Cutter A.D."/>
            <person name="Schartner C.M."/>
            <person name="Ralston E.J."/>
            <person name="Meyer B.J."/>
            <person name="Haag E.S."/>
        </authorList>
    </citation>
    <scope>NUCLEOTIDE SEQUENCE [LARGE SCALE GENOMIC DNA]</scope>
    <source>
        <strain evidence="3">JU1422</strain>
    </source>
</reference>
<feature type="coiled-coil region" evidence="1">
    <location>
        <begin position="129"/>
        <end position="159"/>
    </location>
</feature>
<protein>
    <recommendedName>
        <fullName evidence="4">DUF38 domain-containing protein</fullName>
    </recommendedName>
</protein>
<organism evidence="2 3">
    <name type="scientific">Caenorhabditis nigoni</name>
    <dbReference type="NCBI Taxonomy" id="1611254"/>
    <lineage>
        <taxon>Eukaryota</taxon>
        <taxon>Metazoa</taxon>
        <taxon>Ecdysozoa</taxon>
        <taxon>Nematoda</taxon>
        <taxon>Chromadorea</taxon>
        <taxon>Rhabditida</taxon>
        <taxon>Rhabditina</taxon>
        <taxon>Rhabditomorpha</taxon>
        <taxon>Rhabditoidea</taxon>
        <taxon>Rhabditidae</taxon>
        <taxon>Peloderinae</taxon>
        <taxon>Caenorhabditis</taxon>
    </lineage>
</organism>
<proteinExistence type="predicted"/>
<evidence type="ECO:0000256" key="1">
    <source>
        <dbReference type="SAM" id="Coils"/>
    </source>
</evidence>
<dbReference type="InterPro" id="IPR021942">
    <property type="entry name" value="DUF3557"/>
</dbReference>
<dbReference type="PANTHER" id="PTHR31379:SF1">
    <property type="entry name" value="F-BOX C PROTEIN-RELATED"/>
    <property type="match status" value="1"/>
</dbReference>
<dbReference type="Pfam" id="PF12078">
    <property type="entry name" value="DUF3557"/>
    <property type="match status" value="1"/>
</dbReference>
<dbReference type="PANTHER" id="PTHR31379">
    <property type="entry name" value="F-BOX C PROTEIN-RELATED-RELATED"/>
    <property type="match status" value="1"/>
</dbReference>
<dbReference type="EMBL" id="PDUG01000002">
    <property type="protein sequence ID" value="PIC49564.1"/>
    <property type="molecule type" value="Genomic_DNA"/>
</dbReference>
<name>A0A2G5VCS4_9PELO</name>
<keyword evidence="1" id="KW-0175">Coiled coil</keyword>
<accession>A0A2G5VCS4</accession>
<dbReference type="Proteomes" id="UP000230233">
    <property type="component" value="Chromosome II"/>
</dbReference>
<gene>
    <name evidence="2" type="primary">Cnig_chr_II.g8128</name>
    <name evidence="2" type="ORF">B9Z55_008128</name>
</gene>
<evidence type="ECO:0000313" key="3">
    <source>
        <dbReference type="Proteomes" id="UP000230233"/>
    </source>
</evidence>
<keyword evidence="3" id="KW-1185">Reference proteome</keyword>
<evidence type="ECO:0000313" key="2">
    <source>
        <dbReference type="EMBL" id="PIC49564.1"/>
    </source>
</evidence>